<gene>
    <name evidence="1" type="ORF">HGH92_21520</name>
</gene>
<keyword evidence="2" id="KW-1185">Reference proteome</keyword>
<dbReference type="Proteomes" id="UP000570474">
    <property type="component" value="Unassembled WGS sequence"/>
</dbReference>
<protein>
    <submittedName>
        <fullName evidence="1">Uncharacterized protein</fullName>
    </submittedName>
</protein>
<evidence type="ECO:0000313" key="2">
    <source>
        <dbReference type="Proteomes" id="UP000570474"/>
    </source>
</evidence>
<dbReference type="RefSeq" id="WP_168872800.1">
    <property type="nucleotide sequence ID" value="NZ_JABAIA010000002.1"/>
</dbReference>
<sequence>MRKNNIQYSNSENYKKDYGVKPAEVIAAFSKEGIIITEEEAQKVLELMHDLAELSADTIMKKLSEENINRE</sequence>
<comment type="caution">
    <text evidence="1">The sequence shown here is derived from an EMBL/GenBank/DDBJ whole genome shotgun (WGS) entry which is preliminary data.</text>
</comment>
<evidence type="ECO:0000313" key="1">
    <source>
        <dbReference type="EMBL" id="NLR66902.1"/>
    </source>
</evidence>
<accession>A0A847RV64</accession>
<proteinExistence type="predicted"/>
<reference evidence="1 2" key="1">
    <citation type="submission" date="2020-04" db="EMBL/GenBank/DDBJ databases">
        <authorList>
            <person name="Yin C."/>
        </authorList>
    </citation>
    <scope>NUCLEOTIDE SEQUENCE [LARGE SCALE GENOMIC DNA]</scope>
    <source>
        <strain evidence="1 2">Ae27</strain>
    </source>
</reference>
<name>A0A847RV64_9BACT</name>
<dbReference type="AlphaFoldDB" id="A0A847RV64"/>
<organism evidence="1 2">
    <name type="scientific">Chitinophaga varians</name>
    <dbReference type="NCBI Taxonomy" id="2202339"/>
    <lineage>
        <taxon>Bacteria</taxon>
        <taxon>Pseudomonadati</taxon>
        <taxon>Bacteroidota</taxon>
        <taxon>Chitinophagia</taxon>
        <taxon>Chitinophagales</taxon>
        <taxon>Chitinophagaceae</taxon>
        <taxon>Chitinophaga</taxon>
    </lineage>
</organism>
<dbReference type="EMBL" id="JABAIA010000002">
    <property type="protein sequence ID" value="NLR66902.1"/>
    <property type="molecule type" value="Genomic_DNA"/>
</dbReference>